<dbReference type="PANTHER" id="PTHR35529">
    <property type="entry name" value="MANGANESE EFFLUX PUMP MNTP-RELATED"/>
    <property type="match status" value="1"/>
</dbReference>
<evidence type="ECO:0000256" key="4">
    <source>
        <dbReference type="ARBA" id="ARBA00023136"/>
    </source>
</evidence>
<evidence type="ECO:0000256" key="1">
    <source>
        <dbReference type="ARBA" id="ARBA00022475"/>
    </source>
</evidence>
<keyword evidence="4 5" id="KW-0472">Membrane</keyword>
<evidence type="ECO:0000313" key="7">
    <source>
        <dbReference type="Proteomes" id="UP000000814"/>
    </source>
</evidence>
<dbReference type="OrthoDB" id="1679205at2"/>
<feature type="transmembrane region" description="Helical" evidence="5">
    <location>
        <begin position="181"/>
        <end position="199"/>
    </location>
</feature>
<evidence type="ECO:0000313" key="6">
    <source>
        <dbReference type="EMBL" id="AAK78115.1"/>
    </source>
</evidence>
<feature type="transmembrane region" description="Helical" evidence="5">
    <location>
        <begin position="6"/>
        <end position="26"/>
    </location>
</feature>
<dbReference type="NCBIfam" id="TIGR02840">
    <property type="entry name" value="spore_YtaF"/>
    <property type="match status" value="1"/>
</dbReference>
<evidence type="ECO:0000256" key="3">
    <source>
        <dbReference type="ARBA" id="ARBA00022989"/>
    </source>
</evidence>
<organism evidence="6 7">
    <name type="scientific">Clostridium acetobutylicum (strain ATCC 824 / DSM 792 / JCM 1419 / IAM 19013 / LMG 5710 / NBRC 13948 / NRRL B-527 / VKM B-1787 / 2291 / W)</name>
    <dbReference type="NCBI Taxonomy" id="272562"/>
    <lineage>
        <taxon>Bacteria</taxon>
        <taxon>Bacillati</taxon>
        <taxon>Bacillota</taxon>
        <taxon>Clostridia</taxon>
        <taxon>Eubacteriales</taxon>
        <taxon>Clostridiaceae</taxon>
        <taxon>Clostridium</taxon>
    </lineage>
</organism>
<dbReference type="AlphaFoldDB" id="Q97MR1"/>
<dbReference type="RefSeq" id="WP_010963457.1">
    <property type="nucleotide sequence ID" value="NC_003030.1"/>
</dbReference>
<keyword evidence="7" id="KW-1185">Reference proteome</keyword>
<proteinExistence type="predicted"/>
<feature type="transmembrane region" description="Helical" evidence="5">
    <location>
        <begin position="151"/>
        <end position="169"/>
    </location>
</feature>
<dbReference type="HOGENOM" id="CLU_094526_2_0_9"/>
<dbReference type="InterPro" id="IPR014205">
    <property type="entry name" value="Spore_YtaF"/>
</dbReference>
<dbReference type="PANTHER" id="PTHR35529:SF2">
    <property type="entry name" value="SPORULATION PROTEIN YTAF-RELATED"/>
    <property type="match status" value="1"/>
</dbReference>
<name>Q97MR1_CLOAB</name>
<dbReference type="Proteomes" id="UP000000814">
    <property type="component" value="Chromosome"/>
</dbReference>
<dbReference type="STRING" id="272562.CA_C0130"/>
<dbReference type="KEGG" id="cac:CA_C0130"/>
<gene>
    <name evidence="6" type="ordered locus">CA_C0130</name>
</gene>
<dbReference type="EMBL" id="AE001437">
    <property type="protein sequence ID" value="AAK78115.1"/>
    <property type="molecule type" value="Genomic_DNA"/>
</dbReference>
<evidence type="ECO:0000256" key="2">
    <source>
        <dbReference type="ARBA" id="ARBA00022692"/>
    </source>
</evidence>
<feature type="transmembrane region" description="Helical" evidence="5">
    <location>
        <begin position="67"/>
        <end position="87"/>
    </location>
</feature>
<dbReference type="PATRIC" id="fig|272562.8.peg.314"/>
<feature type="transmembrane region" description="Helical" evidence="5">
    <location>
        <begin position="33"/>
        <end position="61"/>
    </location>
</feature>
<protein>
    <submittedName>
        <fullName evidence="6">Uncharacterized membrane protein, YTAF B.subtilis ortholog</fullName>
    </submittedName>
</protein>
<feature type="transmembrane region" description="Helical" evidence="5">
    <location>
        <begin position="124"/>
        <end position="145"/>
    </location>
</feature>
<dbReference type="InterPro" id="IPR003810">
    <property type="entry name" value="Mntp/YtaF"/>
</dbReference>
<reference evidence="6 7" key="1">
    <citation type="journal article" date="2001" name="J. Bacteriol.">
        <title>Genome sequence and comparative analysis of the solvent-producing bacterium Clostridium acetobutylicum.</title>
        <authorList>
            <person name="Nolling J."/>
            <person name="Breton G."/>
            <person name="Omelchenko M.V."/>
            <person name="Makarova K.S."/>
            <person name="Zeng Q."/>
            <person name="Gibson R."/>
            <person name="Lee H.M."/>
            <person name="Dubois J."/>
            <person name="Qiu D."/>
            <person name="Hitti J."/>
            <person name="Wolf Y.I."/>
            <person name="Tatusov R.L."/>
            <person name="Sabathe F."/>
            <person name="Doucette-Stamm L."/>
            <person name="Soucaille P."/>
            <person name="Daly M.J."/>
            <person name="Bennett G.N."/>
            <person name="Koonin E.V."/>
            <person name="Smith D.R."/>
        </authorList>
    </citation>
    <scope>NUCLEOTIDE SEQUENCE [LARGE SCALE GENOMIC DNA]</scope>
    <source>
        <strain evidence="7">ATCC 824 / DSM 792 / JCM 1419 / LMG 5710 / VKM B-1787</strain>
    </source>
</reference>
<dbReference type="Pfam" id="PF02659">
    <property type="entry name" value="Mntp"/>
    <property type="match status" value="2"/>
</dbReference>
<keyword evidence="3 5" id="KW-1133">Transmembrane helix</keyword>
<keyword evidence="2 5" id="KW-0812">Transmembrane</keyword>
<dbReference type="eggNOG" id="COG1971">
    <property type="taxonomic scope" value="Bacteria"/>
</dbReference>
<sequence length="200" mass="22160">MNILEIVLFAIIINIDNFIVGVAYGIRKVKITFLINFVIAFMSFLLTLISMVLGKFLYYFLPKSISNIFGSLILSIMGLYYIISFFVKRIKIKKGNPGDQKSILDNPEKADVDNSGQIDIKESITLGLALSLNNIGIGAGASMLGINMYEAAISIFVFSIISIPLGYTVGSKYFYKLFGDYGELISGIVIILLAMYQLFL</sequence>
<dbReference type="GeneID" id="44996614"/>
<accession>Q97MR1</accession>
<keyword evidence="1" id="KW-1003">Cell membrane</keyword>
<evidence type="ECO:0000256" key="5">
    <source>
        <dbReference type="SAM" id="Phobius"/>
    </source>
</evidence>
<dbReference type="PIR" id="H96915">
    <property type="entry name" value="H96915"/>
</dbReference>